<dbReference type="PROSITE" id="PS00211">
    <property type="entry name" value="ABC_TRANSPORTER_1"/>
    <property type="match status" value="1"/>
</dbReference>
<dbReference type="CDD" id="cd03216">
    <property type="entry name" value="ABC_Carb_Monos_I"/>
    <property type="match status" value="1"/>
</dbReference>
<dbReference type="InterPro" id="IPR027417">
    <property type="entry name" value="P-loop_NTPase"/>
</dbReference>
<evidence type="ECO:0000256" key="3">
    <source>
        <dbReference type="ARBA" id="ARBA00022475"/>
    </source>
</evidence>
<accession>A0A8J3PN34</accession>
<dbReference type="EMBL" id="BONU01000010">
    <property type="protein sequence ID" value="GIG73541.1"/>
    <property type="molecule type" value="Genomic_DNA"/>
</dbReference>
<name>A0A8J3PN34_9ACTN</name>
<dbReference type="SUPFAM" id="SSF52540">
    <property type="entry name" value="P-loop containing nucleoside triphosphate hydrolases"/>
    <property type="match status" value="2"/>
</dbReference>
<keyword evidence="8" id="KW-0472">Membrane</keyword>
<evidence type="ECO:0000256" key="2">
    <source>
        <dbReference type="ARBA" id="ARBA00022448"/>
    </source>
</evidence>
<dbReference type="GO" id="GO:0005524">
    <property type="term" value="F:ATP binding"/>
    <property type="evidence" value="ECO:0007669"/>
    <property type="project" value="UniProtKB-KW"/>
</dbReference>
<keyword evidence="2" id="KW-0813">Transport</keyword>
<keyword evidence="3" id="KW-1003">Cell membrane</keyword>
<evidence type="ECO:0000259" key="10">
    <source>
        <dbReference type="PROSITE" id="PS50893"/>
    </source>
</evidence>
<comment type="subcellular location">
    <subcellularLocation>
        <location evidence="1">Cell membrane</location>
        <topology evidence="1">Peripheral membrane protein</topology>
    </subcellularLocation>
</comment>
<feature type="domain" description="ABC transporter" evidence="10">
    <location>
        <begin position="273"/>
        <end position="516"/>
    </location>
</feature>
<evidence type="ECO:0000256" key="1">
    <source>
        <dbReference type="ARBA" id="ARBA00004202"/>
    </source>
</evidence>
<feature type="domain" description="ABC transporter" evidence="10">
    <location>
        <begin position="26"/>
        <end position="261"/>
    </location>
</feature>
<dbReference type="InterPro" id="IPR003439">
    <property type="entry name" value="ABC_transporter-like_ATP-bd"/>
</dbReference>
<organism evidence="11 12">
    <name type="scientific">Planosporangium flavigriseum</name>
    <dbReference type="NCBI Taxonomy" id="373681"/>
    <lineage>
        <taxon>Bacteria</taxon>
        <taxon>Bacillati</taxon>
        <taxon>Actinomycetota</taxon>
        <taxon>Actinomycetes</taxon>
        <taxon>Micromonosporales</taxon>
        <taxon>Micromonosporaceae</taxon>
        <taxon>Planosporangium</taxon>
    </lineage>
</organism>
<dbReference type="PANTHER" id="PTHR43790:SF9">
    <property type="entry name" value="GALACTOFURANOSE TRANSPORTER ATP-BINDING PROTEIN YTFR"/>
    <property type="match status" value="1"/>
</dbReference>
<dbReference type="Gene3D" id="3.40.50.300">
    <property type="entry name" value="P-loop containing nucleotide triphosphate hydrolases"/>
    <property type="match status" value="2"/>
</dbReference>
<dbReference type="FunFam" id="3.40.50.300:FF:000127">
    <property type="entry name" value="Ribose import ATP-binding protein RbsA"/>
    <property type="match status" value="1"/>
</dbReference>
<dbReference type="CDD" id="cd03215">
    <property type="entry name" value="ABC_Carb_Monos_II"/>
    <property type="match status" value="1"/>
</dbReference>
<dbReference type="PROSITE" id="PS50893">
    <property type="entry name" value="ABC_TRANSPORTER_2"/>
    <property type="match status" value="2"/>
</dbReference>
<evidence type="ECO:0000256" key="7">
    <source>
        <dbReference type="ARBA" id="ARBA00022967"/>
    </source>
</evidence>
<dbReference type="PANTHER" id="PTHR43790">
    <property type="entry name" value="CARBOHYDRATE TRANSPORT ATP-BINDING PROTEIN MG119-RELATED"/>
    <property type="match status" value="1"/>
</dbReference>
<dbReference type="InterPro" id="IPR017871">
    <property type="entry name" value="ABC_transporter-like_CS"/>
</dbReference>
<keyword evidence="5" id="KW-0547">Nucleotide-binding</keyword>
<evidence type="ECO:0000256" key="4">
    <source>
        <dbReference type="ARBA" id="ARBA00022737"/>
    </source>
</evidence>
<evidence type="ECO:0000313" key="11">
    <source>
        <dbReference type="EMBL" id="GIG73541.1"/>
    </source>
</evidence>
<protein>
    <submittedName>
        <fullName evidence="11">Sugar ABC transporter ATP-binding protein</fullName>
    </submittedName>
</protein>
<dbReference type="SMART" id="SM00382">
    <property type="entry name" value="AAA"/>
    <property type="match status" value="2"/>
</dbReference>
<evidence type="ECO:0000256" key="6">
    <source>
        <dbReference type="ARBA" id="ARBA00022840"/>
    </source>
</evidence>
<dbReference type="InterPro" id="IPR050107">
    <property type="entry name" value="ABC_carbohydrate_import_ATPase"/>
</dbReference>
<dbReference type="AlphaFoldDB" id="A0A8J3PN34"/>
<dbReference type="RefSeq" id="WP_168077535.1">
    <property type="nucleotide sequence ID" value="NZ_BAAAQJ010000003.1"/>
</dbReference>
<evidence type="ECO:0000256" key="8">
    <source>
        <dbReference type="ARBA" id="ARBA00023136"/>
    </source>
</evidence>
<sequence length="530" mass="56787">MTASGIVDAVPAEEPGGDSADREVVLGLESVSKRFPGVLALDDVSLDLRAGEVHVLLGENGAGKSTLIKVVAGVYRHTSGRVFISGREVRHNSPREARSAGVSTVFQELSLVPTLTVEENLFLGRIPAHAGLVSRRAMRRRAGEALRRIGVTLPLKARVGSLPRSAQQLVEIAKALIDDARILIFDEPTASLGDRESDRLLDVIRTLAGSGIGIIYITHRMREVRDLSDRVTVLRDGRLVATLTAAEADEERLVQMMTGRQVDALYPGIPPEPGPVRLAMSNVSGPGLHDVSIEARAGEIVGLAGLLGSGKSTVGRACFGLSAVSAGTITVDGKVLRSPSPVRSLRHGVVYYPPDRRGEGLALCRSMLENLTLGSLRKAGAQRGGFIRRRYERDLTRKSVSRLDIRPGHPGRLMQFFSGGNQQKVLLARGLIREAAVHIFDEPTVGIDVGAKADVYQVLQQLCESGRAVVVISSDLPEVLGLCHRVYVMHEGRIAGELTGDAVTESNVLARFFGPPADPAAAPDTLQERS</sequence>
<comment type="caution">
    <text evidence="11">The sequence shown here is derived from an EMBL/GenBank/DDBJ whole genome shotgun (WGS) entry which is preliminary data.</text>
</comment>
<dbReference type="Proteomes" id="UP000653674">
    <property type="component" value="Unassembled WGS sequence"/>
</dbReference>
<evidence type="ECO:0000256" key="9">
    <source>
        <dbReference type="SAM" id="MobiDB-lite"/>
    </source>
</evidence>
<gene>
    <name evidence="11" type="primary">rbsA2_2</name>
    <name evidence="11" type="ORF">Pfl04_19450</name>
</gene>
<keyword evidence="4" id="KW-0677">Repeat</keyword>
<proteinExistence type="predicted"/>
<evidence type="ECO:0000313" key="12">
    <source>
        <dbReference type="Proteomes" id="UP000653674"/>
    </source>
</evidence>
<keyword evidence="6 11" id="KW-0067">ATP-binding</keyword>
<keyword evidence="12" id="KW-1185">Reference proteome</keyword>
<evidence type="ECO:0000256" key="5">
    <source>
        <dbReference type="ARBA" id="ARBA00022741"/>
    </source>
</evidence>
<dbReference type="Pfam" id="PF00005">
    <property type="entry name" value="ABC_tran"/>
    <property type="match status" value="2"/>
</dbReference>
<keyword evidence="7" id="KW-1278">Translocase</keyword>
<dbReference type="InterPro" id="IPR003593">
    <property type="entry name" value="AAA+_ATPase"/>
</dbReference>
<dbReference type="GO" id="GO:0016887">
    <property type="term" value="F:ATP hydrolysis activity"/>
    <property type="evidence" value="ECO:0007669"/>
    <property type="project" value="InterPro"/>
</dbReference>
<feature type="region of interest" description="Disordered" evidence="9">
    <location>
        <begin position="1"/>
        <end position="21"/>
    </location>
</feature>
<reference evidence="11" key="1">
    <citation type="submission" date="2021-01" db="EMBL/GenBank/DDBJ databases">
        <title>Whole genome shotgun sequence of Planosporangium flavigriseum NBRC 105377.</title>
        <authorList>
            <person name="Komaki H."/>
            <person name="Tamura T."/>
        </authorList>
    </citation>
    <scope>NUCLEOTIDE SEQUENCE</scope>
    <source>
        <strain evidence="11">NBRC 105377</strain>
    </source>
</reference>
<dbReference type="GO" id="GO:0005886">
    <property type="term" value="C:plasma membrane"/>
    <property type="evidence" value="ECO:0007669"/>
    <property type="project" value="UniProtKB-SubCell"/>
</dbReference>